<dbReference type="PANTHER" id="PTHR43784:SF2">
    <property type="entry name" value="GDSL-LIKE LIPASE_ACYLHYDROLASE, PUTATIVE (AFU_ORTHOLOGUE AFUA_2G00820)-RELATED"/>
    <property type="match status" value="1"/>
</dbReference>
<protein>
    <submittedName>
        <fullName evidence="2">Lysophospholipase L1-like esterase</fullName>
    </submittedName>
</protein>
<proteinExistence type="predicted"/>
<keyword evidence="3" id="KW-1185">Reference proteome</keyword>
<dbReference type="RefSeq" id="WP_307397935.1">
    <property type="nucleotide sequence ID" value="NZ_BAAADK010000004.1"/>
</dbReference>
<dbReference type="InterPro" id="IPR053140">
    <property type="entry name" value="GDSL_Rv0518-like"/>
</dbReference>
<feature type="domain" description="SGNH hydrolase-type esterase" evidence="1">
    <location>
        <begin position="7"/>
        <end position="182"/>
    </location>
</feature>
<dbReference type="SUPFAM" id="SSF52266">
    <property type="entry name" value="SGNH hydrolase"/>
    <property type="match status" value="1"/>
</dbReference>
<dbReference type="Gene3D" id="3.40.50.1110">
    <property type="entry name" value="SGNH hydrolase"/>
    <property type="match status" value="1"/>
</dbReference>
<dbReference type="EMBL" id="JAUSTY010000027">
    <property type="protein sequence ID" value="MDQ0168301.1"/>
    <property type="molecule type" value="Genomic_DNA"/>
</dbReference>
<reference evidence="2 3" key="1">
    <citation type="submission" date="2023-07" db="EMBL/GenBank/DDBJ databases">
        <title>Genomic Encyclopedia of Type Strains, Phase IV (KMG-IV): sequencing the most valuable type-strain genomes for metagenomic binning, comparative biology and taxonomic classification.</title>
        <authorList>
            <person name="Goeker M."/>
        </authorList>
    </citation>
    <scope>NUCLEOTIDE SEQUENCE [LARGE SCALE GENOMIC DNA]</scope>
    <source>
        <strain evidence="2 3">DSM 12751</strain>
    </source>
</reference>
<dbReference type="InterPro" id="IPR036514">
    <property type="entry name" value="SGNH_hydro_sf"/>
</dbReference>
<accession>A0ABT9W4Z1</accession>
<organism evidence="2 3">
    <name type="scientific">Caldalkalibacillus horti</name>
    <dbReference type="NCBI Taxonomy" id="77523"/>
    <lineage>
        <taxon>Bacteria</taxon>
        <taxon>Bacillati</taxon>
        <taxon>Bacillota</taxon>
        <taxon>Bacilli</taxon>
        <taxon>Bacillales</taxon>
        <taxon>Bacillaceae</taxon>
        <taxon>Caldalkalibacillus</taxon>
    </lineage>
</organism>
<evidence type="ECO:0000313" key="2">
    <source>
        <dbReference type="EMBL" id="MDQ0168301.1"/>
    </source>
</evidence>
<evidence type="ECO:0000259" key="1">
    <source>
        <dbReference type="Pfam" id="PF13472"/>
    </source>
</evidence>
<dbReference type="PANTHER" id="PTHR43784">
    <property type="entry name" value="GDSL-LIKE LIPASE/ACYLHYDROLASE, PUTATIVE (AFU_ORTHOLOGUE AFUA_2G00820)-RELATED"/>
    <property type="match status" value="1"/>
</dbReference>
<sequence>MQKHLVAMGDSLTEGIGDEVKDVQLKSWVAHFAEFHQPALKVTNLAKRGLLSHQIRSTQLEETLSHNPDIVSLIAGGNDVLKDGWNPEQYQVDMEFMVQQLTQQRPDVAIMTSTLPDFTLRLPLPSEKKKIMKEQLLEANEIIRSIGERHDLLLIDFWNHPLSQEPTVWSQDLVHPNSVGYQEIGKIVYKEYAQWQEKK</sequence>
<evidence type="ECO:0000313" key="3">
    <source>
        <dbReference type="Proteomes" id="UP001235840"/>
    </source>
</evidence>
<dbReference type="CDD" id="cd01832">
    <property type="entry name" value="SGNH_hydrolase_like_1"/>
    <property type="match status" value="1"/>
</dbReference>
<gene>
    <name evidence="2" type="ORF">J2S11_004263</name>
</gene>
<comment type="caution">
    <text evidence="2">The sequence shown here is derived from an EMBL/GenBank/DDBJ whole genome shotgun (WGS) entry which is preliminary data.</text>
</comment>
<dbReference type="Proteomes" id="UP001235840">
    <property type="component" value="Unassembled WGS sequence"/>
</dbReference>
<name>A0ABT9W4Z1_9BACI</name>
<dbReference type="Pfam" id="PF13472">
    <property type="entry name" value="Lipase_GDSL_2"/>
    <property type="match status" value="1"/>
</dbReference>
<dbReference type="InterPro" id="IPR013830">
    <property type="entry name" value="SGNH_hydro"/>
</dbReference>